<dbReference type="Proteomes" id="UP001589532">
    <property type="component" value="Unassembled WGS sequence"/>
</dbReference>
<dbReference type="RefSeq" id="WP_345000491.1">
    <property type="nucleotide sequence ID" value="NZ_BAAAXV010000009.1"/>
</dbReference>
<comment type="caution">
    <text evidence="2">The sequence shown here is derived from an EMBL/GenBank/DDBJ whole genome shotgun (WGS) entry which is preliminary data.</text>
</comment>
<gene>
    <name evidence="2" type="ORF">ACFFSA_35245</name>
</gene>
<name>A0ABV5S9Q6_9ACTN</name>
<dbReference type="EMBL" id="JBHMBW010000041">
    <property type="protein sequence ID" value="MFB9628370.1"/>
    <property type="molecule type" value="Genomic_DNA"/>
</dbReference>
<organism evidence="2 3">
    <name type="scientific">Nonomuraea helvata</name>
    <dbReference type="NCBI Taxonomy" id="37484"/>
    <lineage>
        <taxon>Bacteria</taxon>
        <taxon>Bacillati</taxon>
        <taxon>Actinomycetota</taxon>
        <taxon>Actinomycetes</taxon>
        <taxon>Streptosporangiales</taxon>
        <taxon>Streptosporangiaceae</taxon>
        <taxon>Nonomuraea</taxon>
    </lineage>
</organism>
<keyword evidence="3" id="KW-1185">Reference proteome</keyword>
<dbReference type="InterPro" id="IPR041657">
    <property type="entry name" value="HTH_17"/>
</dbReference>
<proteinExistence type="predicted"/>
<dbReference type="NCBIfam" id="TIGR01764">
    <property type="entry name" value="excise"/>
    <property type="match status" value="1"/>
</dbReference>
<dbReference type="Pfam" id="PF12728">
    <property type="entry name" value="HTH_17"/>
    <property type="match status" value="1"/>
</dbReference>
<evidence type="ECO:0000313" key="2">
    <source>
        <dbReference type="EMBL" id="MFB9628370.1"/>
    </source>
</evidence>
<evidence type="ECO:0000313" key="3">
    <source>
        <dbReference type="Proteomes" id="UP001589532"/>
    </source>
</evidence>
<dbReference type="InterPro" id="IPR010093">
    <property type="entry name" value="SinI_DNA-bd"/>
</dbReference>
<protein>
    <submittedName>
        <fullName evidence="2">Helix-turn-helix domain-containing protein</fullName>
    </submittedName>
</protein>
<sequence length="73" mass="8011">MKTDEMNGRLFATVPEVSRLLRADDRTIRRAIADGQIPAVRLGATWRIPVAWLRVQALLDPPADSDEAAVDAA</sequence>
<accession>A0ABV5S9Q6</accession>
<evidence type="ECO:0000259" key="1">
    <source>
        <dbReference type="Pfam" id="PF12728"/>
    </source>
</evidence>
<reference evidence="2 3" key="1">
    <citation type="submission" date="2024-09" db="EMBL/GenBank/DDBJ databases">
        <authorList>
            <person name="Sun Q."/>
            <person name="Mori K."/>
        </authorList>
    </citation>
    <scope>NUCLEOTIDE SEQUENCE [LARGE SCALE GENOMIC DNA]</scope>
    <source>
        <strain evidence="2 3">JCM 3143</strain>
    </source>
</reference>
<feature type="domain" description="Helix-turn-helix" evidence="1">
    <location>
        <begin position="13"/>
        <end position="50"/>
    </location>
</feature>